<organism evidence="4 5">
    <name type="scientific">Parvularcula dongshanensis</name>
    <dbReference type="NCBI Taxonomy" id="1173995"/>
    <lineage>
        <taxon>Bacteria</taxon>
        <taxon>Pseudomonadati</taxon>
        <taxon>Pseudomonadota</taxon>
        <taxon>Alphaproteobacteria</taxon>
        <taxon>Parvularculales</taxon>
        <taxon>Parvularculaceae</taxon>
        <taxon>Parvularcula</taxon>
    </lineage>
</organism>
<sequence length="209" mass="21649">MKTCLLALSAALLLTPSGVRAQDAVPSNAYLQVHIGASLVTEEEVRFEGAGAKGVPGVVLREVDYDTGVAFGGAFGYQLSPMFAAEAELTARVNDFDGNLGDDALTVTSLMANGVLTAPLKSSVRPYLGAGVGFAYSNLDGSNLALAWGAKAGLLYLYAPGRMVGFEASYIGTDGFGTESIDAADRIVDVHAEYGGAALLVSWRTNLGF</sequence>
<evidence type="ECO:0000259" key="3">
    <source>
        <dbReference type="Pfam" id="PF13505"/>
    </source>
</evidence>
<evidence type="ECO:0000313" key="4">
    <source>
        <dbReference type="EMBL" id="MBB4659431.1"/>
    </source>
</evidence>
<dbReference type="SUPFAM" id="SSF56925">
    <property type="entry name" value="OMPA-like"/>
    <property type="match status" value="1"/>
</dbReference>
<reference evidence="4 5" key="1">
    <citation type="submission" date="2020-08" db="EMBL/GenBank/DDBJ databases">
        <title>Genomic Encyclopedia of Type Strains, Phase IV (KMG-IV): sequencing the most valuable type-strain genomes for metagenomic binning, comparative biology and taxonomic classification.</title>
        <authorList>
            <person name="Goeker M."/>
        </authorList>
    </citation>
    <scope>NUCLEOTIDE SEQUENCE [LARGE SCALE GENOMIC DNA]</scope>
    <source>
        <strain evidence="4 5">DSM 102850</strain>
    </source>
</reference>
<proteinExistence type="predicted"/>
<name>A0A840I570_9PROT</name>
<feature type="signal peptide" evidence="2">
    <location>
        <begin position="1"/>
        <end position="21"/>
    </location>
</feature>
<keyword evidence="5" id="KW-1185">Reference proteome</keyword>
<dbReference type="EMBL" id="JACHOB010000004">
    <property type="protein sequence ID" value="MBB4659431.1"/>
    <property type="molecule type" value="Genomic_DNA"/>
</dbReference>
<dbReference type="Proteomes" id="UP000563524">
    <property type="component" value="Unassembled WGS sequence"/>
</dbReference>
<accession>A0A840I570</accession>
<comment type="caution">
    <text evidence="4">The sequence shown here is derived from an EMBL/GenBank/DDBJ whole genome shotgun (WGS) entry which is preliminary data.</text>
</comment>
<evidence type="ECO:0000256" key="1">
    <source>
        <dbReference type="ARBA" id="ARBA00022729"/>
    </source>
</evidence>
<dbReference type="AlphaFoldDB" id="A0A840I570"/>
<dbReference type="InterPro" id="IPR027385">
    <property type="entry name" value="Beta-barrel_OMP"/>
</dbReference>
<dbReference type="Pfam" id="PF13505">
    <property type="entry name" value="OMP_b-brl"/>
    <property type="match status" value="1"/>
</dbReference>
<evidence type="ECO:0000313" key="5">
    <source>
        <dbReference type="Proteomes" id="UP000563524"/>
    </source>
</evidence>
<feature type="domain" description="Outer membrane protein beta-barrel" evidence="3">
    <location>
        <begin position="10"/>
        <end position="179"/>
    </location>
</feature>
<dbReference type="InterPro" id="IPR011250">
    <property type="entry name" value="OMP/PagP_B-barrel"/>
</dbReference>
<protein>
    <submittedName>
        <fullName evidence="4">Opacity protein-like surface antigen</fullName>
    </submittedName>
</protein>
<dbReference type="Gene3D" id="2.40.160.20">
    <property type="match status" value="1"/>
</dbReference>
<keyword evidence="1 2" id="KW-0732">Signal</keyword>
<gene>
    <name evidence="4" type="ORF">GGQ59_001968</name>
</gene>
<evidence type="ECO:0000256" key="2">
    <source>
        <dbReference type="SAM" id="SignalP"/>
    </source>
</evidence>
<dbReference type="RefSeq" id="WP_183818035.1">
    <property type="nucleotide sequence ID" value="NZ_JACHOB010000004.1"/>
</dbReference>
<feature type="chain" id="PRO_5032282497" evidence="2">
    <location>
        <begin position="22"/>
        <end position="209"/>
    </location>
</feature>